<comment type="function">
    <text evidence="4">Catalyzes the interconversion of L-alanine and D-alanine. May also act on other amino acids.</text>
</comment>
<evidence type="ECO:0000313" key="7">
    <source>
        <dbReference type="Proteomes" id="UP001589814"/>
    </source>
</evidence>
<keyword evidence="2 4" id="KW-0663">Pyridoxal phosphate</keyword>
<comment type="cofactor">
    <cofactor evidence="1 4">
        <name>pyridoxal 5'-phosphate</name>
        <dbReference type="ChEBI" id="CHEBI:597326"/>
    </cofactor>
</comment>
<organism evidence="6 7">
    <name type="scientific">Kushneria aurantia</name>
    <dbReference type="NCBI Taxonomy" id="504092"/>
    <lineage>
        <taxon>Bacteria</taxon>
        <taxon>Pseudomonadati</taxon>
        <taxon>Pseudomonadota</taxon>
        <taxon>Gammaproteobacteria</taxon>
        <taxon>Oceanospirillales</taxon>
        <taxon>Halomonadaceae</taxon>
        <taxon>Kushneria</taxon>
    </lineage>
</organism>
<dbReference type="InterPro" id="IPR001608">
    <property type="entry name" value="Ala_racemase_N"/>
</dbReference>
<gene>
    <name evidence="6" type="primary">alr</name>
    <name evidence="6" type="ORF">ACFFHW_01195</name>
</gene>
<dbReference type="InterPro" id="IPR011079">
    <property type="entry name" value="Ala_racemase_C"/>
</dbReference>
<dbReference type="SMART" id="SM01005">
    <property type="entry name" value="Ala_racemase_C"/>
    <property type="match status" value="1"/>
</dbReference>
<dbReference type="Gene3D" id="3.20.20.10">
    <property type="entry name" value="Alanine racemase"/>
    <property type="match status" value="1"/>
</dbReference>
<comment type="caution">
    <text evidence="6">The sequence shown here is derived from an EMBL/GenBank/DDBJ whole genome shotgun (WGS) entry which is preliminary data.</text>
</comment>
<keyword evidence="7" id="KW-1185">Reference proteome</keyword>
<feature type="domain" description="Alanine racemase C-terminal" evidence="5">
    <location>
        <begin position="240"/>
        <end position="369"/>
    </location>
</feature>
<dbReference type="PROSITE" id="PS00395">
    <property type="entry name" value="ALANINE_RACEMASE"/>
    <property type="match status" value="1"/>
</dbReference>
<dbReference type="InterPro" id="IPR020622">
    <property type="entry name" value="Ala_racemase_pyridoxalP-BS"/>
</dbReference>
<dbReference type="EC" id="5.1.1.1" evidence="4"/>
<dbReference type="InterPro" id="IPR000821">
    <property type="entry name" value="Ala_racemase"/>
</dbReference>
<protein>
    <recommendedName>
        <fullName evidence="4">Alanine racemase</fullName>
        <ecNumber evidence="4">5.1.1.1</ecNumber>
    </recommendedName>
</protein>
<dbReference type="Pfam" id="PF00842">
    <property type="entry name" value="Ala_racemase_C"/>
    <property type="match status" value="1"/>
</dbReference>
<feature type="binding site" evidence="4">
    <location>
        <position position="309"/>
    </location>
    <ligand>
        <name>substrate</name>
    </ligand>
</feature>
<dbReference type="CDD" id="cd06827">
    <property type="entry name" value="PLPDE_III_AR_proteobact"/>
    <property type="match status" value="1"/>
</dbReference>
<dbReference type="EMBL" id="JBHLVX010000005">
    <property type="protein sequence ID" value="MFC0266620.1"/>
    <property type="molecule type" value="Genomic_DNA"/>
</dbReference>
<evidence type="ECO:0000256" key="4">
    <source>
        <dbReference type="HAMAP-Rule" id="MF_01201"/>
    </source>
</evidence>
<accession>A0ABV6FZ52</accession>
<keyword evidence="3 4" id="KW-0413">Isomerase</keyword>
<evidence type="ECO:0000313" key="6">
    <source>
        <dbReference type="EMBL" id="MFC0266620.1"/>
    </source>
</evidence>
<dbReference type="InterPro" id="IPR029066">
    <property type="entry name" value="PLP-binding_barrel"/>
</dbReference>
<evidence type="ECO:0000256" key="1">
    <source>
        <dbReference type="ARBA" id="ARBA00001933"/>
    </source>
</evidence>
<feature type="binding site" evidence="4">
    <location>
        <position position="133"/>
    </location>
    <ligand>
        <name>substrate</name>
    </ligand>
</feature>
<dbReference type="Proteomes" id="UP001589814">
    <property type="component" value="Unassembled WGS sequence"/>
</dbReference>
<dbReference type="Pfam" id="PF01168">
    <property type="entry name" value="Ala_racemase_N"/>
    <property type="match status" value="1"/>
</dbReference>
<dbReference type="PANTHER" id="PTHR30511:SF0">
    <property type="entry name" value="ALANINE RACEMASE, CATABOLIC-RELATED"/>
    <property type="match status" value="1"/>
</dbReference>
<dbReference type="SUPFAM" id="SSF51419">
    <property type="entry name" value="PLP-binding barrel"/>
    <property type="match status" value="1"/>
</dbReference>
<name>A0ABV6FZ52_9GAMM</name>
<dbReference type="PRINTS" id="PR00992">
    <property type="entry name" value="ALARACEMASE"/>
</dbReference>
<evidence type="ECO:0000256" key="2">
    <source>
        <dbReference type="ARBA" id="ARBA00022898"/>
    </source>
</evidence>
<evidence type="ECO:0000256" key="3">
    <source>
        <dbReference type="ARBA" id="ARBA00023235"/>
    </source>
</evidence>
<dbReference type="SUPFAM" id="SSF50621">
    <property type="entry name" value="Alanine racemase C-terminal domain-like"/>
    <property type="match status" value="1"/>
</dbReference>
<comment type="catalytic activity">
    <reaction evidence="4">
        <text>L-alanine = D-alanine</text>
        <dbReference type="Rhea" id="RHEA:20249"/>
        <dbReference type="ChEBI" id="CHEBI:57416"/>
        <dbReference type="ChEBI" id="CHEBI:57972"/>
        <dbReference type="EC" id="5.1.1.1"/>
    </reaction>
</comment>
<dbReference type="PANTHER" id="PTHR30511">
    <property type="entry name" value="ALANINE RACEMASE"/>
    <property type="match status" value="1"/>
</dbReference>
<dbReference type="RefSeq" id="WP_019951318.1">
    <property type="nucleotide sequence ID" value="NZ_JBHLVX010000005.1"/>
</dbReference>
<sequence length="385" mass="42156">MRPLQARIDLDALRDNYRLACERAPGASAMAVLKANAYGHGAVSCARALAPLAPAMALASLEEGRELRAAGIDCPLVLLEGFFEADEIDEAVDNGYWCVLHSHWQVEALLVALRARPGRRPPVLIKCDSGMHRLGFFPDEARSVCRRLMAHPDVGRCTLMTHFATADTADDAQLRHQMAVVEALRVDLDMPACFANSPATLSAPRSHAEWVRPGIMLYGANPLERDHPDHDRFASRLRPVMTLESRVIAVRELGVGEPVGYGARFVTERPTRVGVVACGYGDGYDRHAPDGTPVLVNGQRTGLIGRISMDMLTVDLSDIPGADVGARVTLWGRDENGGHLAVDEVARWCDTIPYTLLTGVLPRVPRRYYHHHDDEHGGDDSSRTP</sequence>
<feature type="active site" description="Proton acceptor; specific for D-alanine" evidence="4">
    <location>
        <position position="34"/>
    </location>
</feature>
<dbReference type="InterPro" id="IPR009006">
    <property type="entry name" value="Ala_racemase/Decarboxylase_C"/>
</dbReference>
<reference evidence="6 7" key="1">
    <citation type="submission" date="2024-09" db="EMBL/GenBank/DDBJ databases">
        <authorList>
            <person name="Sun Q."/>
            <person name="Mori K."/>
        </authorList>
    </citation>
    <scope>NUCLEOTIDE SEQUENCE [LARGE SCALE GENOMIC DNA]</scope>
    <source>
        <strain evidence="6 7">CCM 7415</strain>
    </source>
</reference>
<comment type="pathway">
    <text evidence="4">Amino-acid biosynthesis; D-alanine biosynthesis; D-alanine from L-alanine: step 1/1.</text>
</comment>
<evidence type="ECO:0000259" key="5">
    <source>
        <dbReference type="SMART" id="SM01005"/>
    </source>
</evidence>
<proteinExistence type="inferred from homology"/>
<dbReference type="NCBIfam" id="TIGR00492">
    <property type="entry name" value="alr"/>
    <property type="match status" value="1"/>
</dbReference>
<feature type="active site" description="Proton acceptor; specific for L-alanine" evidence="4">
    <location>
        <position position="261"/>
    </location>
</feature>
<dbReference type="HAMAP" id="MF_01201">
    <property type="entry name" value="Ala_racemase"/>
    <property type="match status" value="1"/>
</dbReference>
<comment type="similarity">
    <text evidence="4">Belongs to the alanine racemase family.</text>
</comment>
<dbReference type="Gene3D" id="2.40.37.10">
    <property type="entry name" value="Lyase, Ornithine Decarboxylase, Chain A, domain 1"/>
    <property type="match status" value="1"/>
</dbReference>
<feature type="modified residue" description="N6-(pyridoxal phosphate)lysine" evidence="4">
    <location>
        <position position="34"/>
    </location>
</feature>
<dbReference type="GO" id="GO:0008784">
    <property type="term" value="F:alanine racemase activity"/>
    <property type="evidence" value="ECO:0007669"/>
    <property type="project" value="UniProtKB-EC"/>
</dbReference>